<sequence length="65" mass="7454">MSLLAEGLLSRIAETKCAPDLVSLECTQVQENSWLSQNSKVYRFCGQRYTFVSMSMMLRLKHGEH</sequence>
<protein>
    <submittedName>
        <fullName evidence="1">Uncharacterized protein</fullName>
    </submittedName>
</protein>
<gene>
    <name evidence="1" type="ORF">NCTC10918_01385</name>
</gene>
<dbReference type="EMBL" id="LR134521">
    <property type="protein sequence ID" value="VEJ30113.1"/>
    <property type="molecule type" value="Genomic_DNA"/>
</dbReference>
<accession>A0A3S5BUZ1</accession>
<organism evidence="1 2">
    <name type="scientific">Rothia dentocariosa</name>
    <dbReference type="NCBI Taxonomy" id="2047"/>
    <lineage>
        <taxon>Bacteria</taxon>
        <taxon>Bacillati</taxon>
        <taxon>Actinomycetota</taxon>
        <taxon>Actinomycetes</taxon>
        <taxon>Micrococcales</taxon>
        <taxon>Micrococcaceae</taxon>
        <taxon>Rothia</taxon>
    </lineage>
</organism>
<reference evidence="1 2" key="1">
    <citation type="submission" date="2018-12" db="EMBL/GenBank/DDBJ databases">
        <authorList>
            <consortium name="Pathogen Informatics"/>
        </authorList>
    </citation>
    <scope>NUCLEOTIDE SEQUENCE [LARGE SCALE GENOMIC DNA]</scope>
    <source>
        <strain evidence="1 2">NCTC10918</strain>
    </source>
</reference>
<dbReference type="Proteomes" id="UP000270988">
    <property type="component" value="Chromosome"/>
</dbReference>
<dbReference type="AlphaFoldDB" id="A0A3S5BUZ1"/>
<proteinExistence type="predicted"/>
<name>A0A3S5BUZ1_9MICC</name>
<evidence type="ECO:0000313" key="2">
    <source>
        <dbReference type="Proteomes" id="UP000270988"/>
    </source>
</evidence>
<evidence type="ECO:0000313" key="1">
    <source>
        <dbReference type="EMBL" id="VEJ30113.1"/>
    </source>
</evidence>